<keyword evidence="2" id="KW-1185">Reference proteome</keyword>
<accession>A0A803LK59</accession>
<reference evidence="1" key="2">
    <citation type="submission" date="2021-03" db="UniProtKB">
        <authorList>
            <consortium name="EnsemblPlants"/>
        </authorList>
    </citation>
    <scope>IDENTIFICATION</scope>
</reference>
<organism evidence="1 2">
    <name type="scientific">Chenopodium quinoa</name>
    <name type="common">Quinoa</name>
    <dbReference type="NCBI Taxonomy" id="63459"/>
    <lineage>
        <taxon>Eukaryota</taxon>
        <taxon>Viridiplantae</taxon>
        <taxon>Streptophyta</taxon>
        <taxon>Embryophyta</taxon>
        <taxon>Tracheophyta</taxon>
        <taxon>Spermatophyta</taxon>
        <taxon>Magnoliopsida</taxon>
        <taxon>eudicotyledons</taxon>
        <taxon>Gunneridae</taxon>
        <taxon>Pentapetalae</taxon>
        <taxon>Caryophyllales</taxon>
        <taxon>Chenopodiaceae</taxon>
        <taxon>Chenopodioideae</taxon>
        <taxon>Atripliceae</taxon>
        <taxon>Chenopodium</taxon>
    </lineage>
</organism>
<reference evidence="1" key="1">
    <citation type="journal article" date="2017" name="Nature">
        <title>The genome of Chenopodium quinoa.</title>
        <authorList>
            <person name="Jarvis D.E."/>
            <person name="Ho Y.S."/>
            <person name="Lightfoot D.J."/>
            <person name="Schmoeckel S.M."/>
            <person name="Li B."/>
            <person name="Borm T.J.A."/>
            <person name="Ohyanagi H."/>
            <person name="Mineta K."/>
            <person name="Michell C.T."/>
            <person name="Saber N."/>
            <person name="Kharbatia N.M."/>
            <person name="Rupper R.R."/>
            <person name="Sharp A.R."/>
            <person name="Dally N."/>
            <person name="Boughton B.A."/>
            <person name="Woo Y.H."/>
            <person name="Gao G."/>
            <person name="Schijlen E.G.W.M."/>
            <person name="Guo X."/>
            <person name="Momin A.A."/>
            <person name="Negrao S."/>
            <person name="Al-Babili S."/>
            <person name="Gehring C."/>
            <person name="Roessner U."/>
            <person name="Jung C."/>
            <person name="Murphy K."/>
            <person name="Arold S.T."/>
            <person name="Gojobori T."/>
            <person name="van der Linden C.G."/>
            <person name="van Loo E.N."/>
            <person name="Jellen E.N."/>
            <person name="Maughan P.J."/>
            <person name="Tester M."/>
        </authorList>
    </citation>
    <scope>NUCLEOTIDE SEQUENCE [LARGE SCALE GENOMIC DNA]</scope>
    <source>
        <strain evidence="1">cv. PI 614886</strain>
    </source>
</reference>
<protein>
    <submittedName>
        <fullName evidence="1">Uncharacterized protein</fullName>
    </submittedName>
</protein>
<name>A0A803LK59_CHEQI</name>
<proteinExistence type="predicted"/>
<dbReference type="Proteomes" id="UP000596660">
    <property type="component" value="Unplaced"/>
</dbReference>
<dbReference type="EnsemblPlants" id="AUR62014356-RA">
    <property type="protein sequence ID" value="AUR62014356-RA:cds"/>
    <property type="gene ID" value="AUR62014356"/>
</dbReference>
<dbReference type="Gramene" id="AUR62014356-RA">
    <property type="protein sequence ID" value="AUR62014356-RA:cds"/>
    <property type="gene ID" value="AUR62014356"/>
</dbReference>
<evidence type="ECO:0000313" key="1">
    <source>
        <dbReference type="EnsemblPlants" id="AUR62014356-RA:cds"/>
    </source>
</evidence>
<dbReference type="AlphaFoldDB" id="A0A803LK59"/>
<sequence length="99" mass="10880">TRARTPRVQDLLARRAQRRALPLAVASLEKEEKADAMVKRAGLRMEVSRLSRVDDEGGVDEEGLGKREDAVVAFEGAVRVSPDSVVARNGLDRLKLVTE</sequence>
<evidence type="ECO:0000313" key="2">
    <source>
        <dbReference type="Proteomes" id="UP000596660"/>
    </source>
</evidence>